<keyword evidence="1" id="KW-0812">Transmembrane</keyword>
<accession>A0A812L9D9</accession>
<comment type="caution">
    <text evidence="2">The sequence shown here is derived from an EMBL/GenBank/DDBJ whole genome shotgun (WGS) entry which is preliminary data.</text>
</comment>
<reference evidence="2" key="1">
    <citation type="submission" date="2021-02" db="EMBL/GenBank/DDBJ databases">
        <authorList>
            <person name="Dougan E. K."/>
            <person name="Rhodes N."/>
            <person name="Thang M."/>
            <person name="Chan C."/>
        </authorList>
    </citation>
    <scope>NUCLEOTIDE SEQUENCE</scope>
</reference>
<organism evidence="2 3">
    <name type="scientific">Symbiodinium natans</name>
    <dbReference type="NCBI Taxonomy" id="878477"/>
    <lineage>
        <taxon>Eukaryota</taxon>
        <taxon>Sar</taxon>
        <taxon>Alveolata</taxon>
        <taxon>Dinophyceae</taxon>
        <taxon>Suessiales</taxon>
        <taxon>Symbiodiniaceae</taxon>
        <taxon>Symbiodinium</taxon>
    </lineage>
</organism>
<feature type="transmembrane region" description="Helical" evidence="1">
    <location>
        <begin position="307"/>
        <end position="328"/>
    </location>
</feature>
<feature type="transmembrane region" description="Helical" evidence="1">
    <location>
        <begin position="167"/>
        <end position="185"/>
    </location>
</feature>
<protein>
    <submittedName>
        <fullName evidence="2">Uncharacterized protein</fullName>
    </submittedName>
</protein>
<gene>
    <name evidence="2" type="ORF">SNAT2548_LOCUS10913</name>
</gene>
<name>A0A812L9D9_9DINO</name>
<dbReference type="AlphaFoldDB" id="A0A812L9D9"/>
<dbReference type="EMBL" id="CAJNDS010000938">
    <property type="protein sequence ID" value="CAE7241428.1"/>
    <property type="molecule type" value="Genomic_DNA"/>
</dbReference>
<keyword evidence="1" id="KW-1133">Transmembrane helix</keyword>
<feature type="non-terminal residue" evidence="2">
    <location>
        <position position="461"/>
    </location>
</feature>
<feature type="transmembrane region" description="Helical" evidence="1">
    <location>
        <begin position="197"/>
        <end position="216"/>
    </location>
</feature>
<evidence type="ECO:0000313" key="3">
    <source>
        <dbReference type="Proteomes" id="UP000604046"/>
    </source>
</evidence>
<evidence type="ECO:0000256" key="1">
    <source>
        <dbReference type="SAM" id="Phobius"/>
    </source>
</evidence>
<dbReference type="Proteomes" id="UP000604046">
    <property type="component" value="Unassembled WGS sequence"/>
</dbReference>
<feature type="transmembrane region" description="Helical" evidence="1">
    <location>
        <begin position="228"/>
        <end position="248"/>
    </location>
</feature>
<sequence>PEYIMNVKQSDTRLLDFCWGTGGTVHDSHVMFGHLLYESVRLVESGCRVSFEPAPARVQVQHVINFTEGPSRDDVDKHWKDQIPEFVQRIAPQPEKKFDNKDEGMFLLDAALESPTIFRFRGDWRRPALLRICTKARRTLKQFCQVVCLGYPSFNWTTVRYIHLSDLAIQAATSLFLLFSISTLRDEAPEWCANLPWFALAGLPFVTATVIMRLCEVVGNKMREPWELYTEAVELILAVATMALFIVFMIPPSSGALTCTDRGVVDHLSMRAAIIVTSSLRLMHNIDMLRLAFSEVNMIVTPIISALARSLPFCLAVIYFAFIMWQAYWTLDVEEWQNGWKAVIIAWRFAVLGDFEVDELEGQEGTWHQDGDGSMWTYEDPDLTDNSTLVRGVFIVLCGMMFPVLIMNILISVLSVWLDFAITNAIVQAAEIPGCSFFGRLKLTSAGSWQGAWESGSLHYP</sequence>
<keyword evidence="3" id="KW-1185">Reference proteome</keyword>
<keyword evidence="1" id="KW-0472">Membrane</keyword>
<feature type="transmembrane region" description="Helical" evidence="1">
    <location>
        <begin position="393"/>
        <end position="418"/>
    </location>
</feature>
<proteinExistence type="predicted"/>
<evidence type="ECO:0000313" key="2">
    <source>
        <dbReference type="EMBL" id="CAE7241428.1"/>
    </source>
</evidence>
<dbReference type="OrthoDB" id="415437at2759"/>